<evidence type="ECO:0000256" key="5">
    <source>
        <dbReference type="ARBA" id="ARBA00023284"/>
    </source>
</evidence>
<evidence type="ECO:0000256" key="2">
    <source>
        <dbReference type="ARBA" id="ARBA00022827"/>
    </source>
</evidence>
<name>A0A097SS52_9BACT</name>
<organism evidence="7 8">
    <name type="scientific">Candidatus Malacoplasma girerdii</name>
    <dbReference type="NCBI Taxonomy" id="1318617"/>
    <lineage>
        <taxon>Bacteria</taxon>
        <taxon>Bacillati</taxon>
        <taxon>Mycoplasmatota</taxon>
        <taxon>Mycoplasmoidales</taxon>
        <taxon>Mycoplasmoidaceae</taxon>
        <taxon>Malacoplasma</taxon>
    </lineage>
</organism>
<dbReference type="PANTHER" id="PTHR48105">
    <property type="entry name" value="THIOREDOXIN REDUCTASE 1-RELATED-RELATED"/>
    <property type="match status" value="1"/>
</dbReference>
<proteinExistence type="predicted"/>
<evidence type="ECO:0000256" key="1">
    <source>
        <dbReference type="ARBA" id="ARBA00022630"/>
    </source>
</evidence>
<dbReference type="AlphaFoldDB" id="A0A097SS52"/>
<reference evidence="7 8" key="1">
    <citation type="journal article" date="2014" name="PLoS ONE">
        <title>An emerging Mycoplasma associated with trichomoniasis, vaginal infection and disease.</title>
        <authorList>
            <consortium name="Vaginal Microbiome Consortium"/>
            <person name="Fettweis J.M."/>
            <person name="Serrano M.G."/>
            <person name="Huang B."/>
            <person name="Brooks J.P."/>
            <person name="Glascock A.L."/>
            <person name="Sheth N.U."/>
            <person name="Strauss J.F.III."/>
            <person name="Jefferson K.K."/>
            <person name="Buck G.A."/>
        </authorList>
    </citation>
    <scope>NUCLEOTIDE SEQUENCE [LARGE SCALE GENOMIC DNA]</scope>
    <source>
        <strain evidence="7 8">VCU_M1</strain>
    </source>
</reference>
<gene>
    <name evidence="7" type="primary">trxB</name>
    <name evidence="7" type="ORF">MGM1_0450</name>
</gene>
<dbReference type="PRINTS" id="PR00368">
    <property type="entry name" value="FADPNR"/>
</dbReference>
<dbReference type="PROSITE" id="PS00573">
    <property type="entry name" value="PYRIDINE_REDOX_2"/>
    <property type="match status" value="1"/>
</dbReference>
<keyword evidence="2" id="KW-0274">FAD</keyword>
<accession>A0A097SS52</accession>
<keyword evidence="1" id="KW-0285">Flavoprotein</keyword>
<dbReference type="STRING" id="1318617.MGM1_0450"/>
<dbReference type="PRINTS" id="PR00469">
    <property type="entry name" value="PNDRDTASEII"/>
</dbReference>
<dbReference type="InterPro" id="IPR050097">
    <property type="entry name" value="Ferredoxin-NADP_redctase_2"/>
</dbReference>
<evidence type="ECO:0000313" key="8">
    <source>
        <dbReference type="Proteomes" id="UP000030066"/>
    </source>
</evidence>
<dbReference type="KEGG" id="mgj:MGM1_0450"/>
<dbReference type="eggNOG" id="COG0492">
    <property type="taxonomic scope" value="Bacteria"/>
</dbReference>
<dbReference type="InterPro" id="IPR023753">
    <property type="entry name" value="FAD/NAD-binding_dom"/>
</dbReference>
<feature type="domain" description="FAD/NAD(P)-binding" evidence="6">
    <location>
        <begin position="15"/>
        <end position="302"/>
    </location>
</feature>
<dbReference type="HOGENOM" id="CLU_031864_5_3_14"/>
<protein>
    <submittedName>
        <fullName evidence="7">Thioredoxin reductase</fullName>
    </submittedName>
</protein>
<dbReference type="Proteomes" id="UP000030066">
    <property type="component" value="Chromosome"/>
</dbReference>
<evidence type="ECO:0000313" key="7">
    <source>
        <dbReference type="EMBL" id="AIV03432.1"/>
    </source>
</evidence>
<dbReference type="InterPro" id="IPR008255">
    <property type="entry name" value="Pyr_nucl-diS_OxRdtase_2_AS"/>
</dbReference>
<sequence>MGLEARLTSEQNKFDALIIGGGPAAFSASIYLSRAGYKTAYIEKNVPGGRLVNIAMIENYAGFKHITGADLALKMYEQVDALGVEPIYGEVTMIDYKNGDHIVYTSDGQTRYAKVLLIATGTISNKLPAIDAEKYENKGVSYCAKCDGSLAKGKEVFVVGGGDSAVTNAIYLSKICKKVTLVHRRNNFRAQKEYLEQLKTIKNCEIITCGEITRVYGNGNEVTAVDITCKDENVTTKYDCGYVFVYIGAKPSTGFIKDKTLLNEHGYMLHDCYMATSVPGLYAVGDVSDSDYQQISVAVGQGTIAALNAIKYLSKSK</sequence>
<dbReference type="Pfam" id="PF07992">
    <property type="entry name" value="Pyr_redox_2"/>
    <property type="match status" value="1"/>
</dbReference>
<evidence type="ECO:0000259" key="6">
    <source>
        <dbReference type="Pfam" id="PF07992"/>
    </source>
</evidence>
<dbReference type="GO" id="GO:0016668">
    <property type="term" value="F:oxidoreductase activity, acting on a sulfur group of donors, NAD(P) as acceptor"/>
    <property type="evidence" value="ECO:0007669"/>
    <property type="project" value="UniProtKB-ARBA"/>
</dbReference>
<keyword evidence="5" id="KW-0676">Redox-active center</keyword>
<evidence type="ECO:0000256" key="4">
    <source>
        <dbReference type="ARBA" id="ARBA00023157"/>
    </source>
</evidence>
<dbReference type="EMBL" id="CP007711">
    <property type="protein sequence ID" value="AIV03432.1"/>
    <property type="molecule type" value="Genomic_DNA"/>
</dbReference>
<dbReference type="Gene3D" id="3.50.50.60">
    <property type="entry name" value="FAD/NAD(P)-binding domain"/>
    <property type="match status" value="2"/>
</dbReference>
<keyword evidence="4" id="KW-1015">Disulfide bond</keyword>
<dbReference type="SUPFAM" id="SSF51905">
    <property type="entry name" value="FAD/NAD(P)-binding domain"/>
    <property type="match status" value="1"/>
</dbReference>
<dbReference type="InterPro" id="IPR036188">
    <property type="entry name" value="FAD/NAD-bd_sf"/>
</dbReference>
<evidence type="ECO:0000256" key="3">
    <source>
        <dbReference type="ARBA" id="ARBA00023002"/>
    </source>
</evidence>
<keyword evidence="8" id="KW-1185">Reference proteome</keyword>
<keyword evidence="3" id="KW-0560">Oxidoreductase</keyword>